<proteinExistence type="predicted"/>
<sequence>MAYSTSGVCARRERPFRQPARPNFFSRMGLNRWRSRISISFWVFGVNVKATAMSG</sequence>
<name>A0A8I1ITW8_PAEPO</name>
<evidence type="ECO:0000313" key="1">
    <source>
        <dbReference type="EMBL" id="MBM0636032.1"/>
    </source>
</evidence>
<dbReference type="Proteomes" id="UP000650605">
    <property type="component" value="Unassembled WGS sequence"/>
</dbReference>
<protein>
    <submittedName>
        <fullName evidence="1">Uncharacterized protein</fullName>
    </submittedName>
</protein>
<organism evidence="1 2">
    <name type="scientific">Paenibacillus polymyxa</name>
    <name type="common">Bacillus polymyxa</name>
    <dbReference type="NCBI Taxonomy" id="1406"/>
    <lineage>
        <taxon>Bacteria</taxon>
        <taxon>Bacillati</taxon>
        <taxon>Bacillota</taxon>
        <taxon>Bacilli</taxon>
        <taxon>Bacillales</taxon>
        <taxon>Paenibacillaceae</taxon>
        <taxon>Paenibacillus</taxon>
    </lineage>
</organism>
<dbReference type="AlphaFoldDB" id="A0A8I1ITW8"/>
<gene>
    <name evidence="1" type="ORF">JDW19_23300</name>
</gene>
<reference evidence="1" key="1">
    <citation type="submission" date="2020-12" db="EMBL/GenBank/DDBJ databases">
        <title>Paenibacillus polymyxa LMG 27872: a double-edged sword.</title>
        <authorList>
            <person name="Langendries S."/>
            <person name="Garcia Mendez S."/>
            <person name="Beirinckx S."/>
            <person name="Viaene T."/>
            <person name="Baeyen S."/>
            <person name="Goeminne G."/>
            <person name="Willems A."/>
            <person name="Debode J."/>
            <person name="Goormachtig S."/>
        </authorList>
    </citation>
    <scope>NUCLEOTIDE SEQUENCE</scope>
    <source>
        <strain evidence="1">LMG 27872</strain>
    </source>
</reference>
<dbReference type="EMBL" id="JAEHFQ010000018">
    <property type="protein sequence ID" value="MBM0636032.1"/>
    <property type="molecule type" value="Genomic_DNA"/>
</dbReference>
<comment type="caution">
    <text evidence="1">The sequence shown here is derived from an EMBL/GenBank/DDBJ whole genome shotgun (WGS) entry which is preliminary data.</text>
</comment>
<evidence type="ECO:0000313" key="2">
    <source>
        <dbReference type="Proteomes" id="UP000650605"/>
    </source>
</evidence>
<accession>A0A8I1ITW8</accession>